<gene>
    <name evidence="2" type="ORF">DSCW_10230</name>
</gene>
<evidence type="ECO:0000313" key="3">
    <source>
        <dbReference type="Proteomes" id="UP000427769"/>
    </source>
</evidence>
<organism evidence="2 3">
    <name type="scientific">Desulfosarcina widdelii</name>
    <dbReference type="NCBI Taxonomy" id="947919"/>
    <lineage>
        <taxon>Bacteria</taxon>
        <taxon>Pseudomonadati</taxon>
        <taxon>Thermodesulfobacteriota</taxon>
        <taxon>Desulfobacteria</taxon>
        <taxon>Desulfobacterales</taxon>
        <taxon>Desulfosarcinaceae</taxon>
        <taxon>Desulfosarcina</taxon>
    </lineage>
</organism>
<dbReference type="EMBL" id="AP021875">
    <property type="protein sequence ID" value="BBO73606.1"/>
    <property type="molecule type" value="Genomic_DNA"/>
</dbReference>
<proteinExistence type="predicted"/>
<evidence type="ECO:0008006" key="4">
    <source>
        <dbReference type="Google" id="ProtNLM"/>
    </source>
</evidence>
<feature type="region of interest" description="Disordered" evidence="1">
    <location>
        <begin position="99"/>
        <end position="118"/>
    </location>
</feature>
<keyword evidence="3" id="KW-1185">Reference proteome</keyword>
<name>A0A5K7YW99_9BACT</name>
<dbReference type="KEGG" id="dwd:DSCW_10230"/>
<accession>A0A5K7YW99</accession>
<dbReference type="RefSeq" id="WP_155302699.1">
    <property type="nucleotide sequence ID" value="NZ_AP021875.1"/>
</dbReference>
<dbReference type="AlphaFoldDB" id="A0A5K7YW99"/>
<evidence type="ECO:0000313" key="2">
    <source>
        <dbReference type="EMBL" id="BBO73606.1"/>
    </source>
</evidence>
<evidence type="ECO:0000256" key="1">
    <source>
        <dbReference type="SAM" id="MobiDB-lite"/>
    </source>
</evidence>
<dbReference type="Proteomes" id="UP000427769">
    <property type="component" value="Chromosome"/>
</dbReference>
<feature type="compositionally biased region" description="Basic and acidic residues" evidence="1">
    <location>
        <begin position="99"/>
        <end position="112"/>
    </location>
</feature>
<reference evidence="2 3" key="1">
    <citation type="submission" date="2019-11" db="EMBL/GenBank/DDBJ databases">
        <title>Comparative genomics of hydrocarbon-degrading Desulfosarcina strains.</title>
        <authorList>
            <person name="Watanabe M."/>
            <person name="Kojima H."/>
            <person name="Fukui M."/>
        </authorList>
    </citation>
    <scope>NUCLEOTIDE SEQUENCE [LARGE SCALE GENOMIC DNA]</scope>
    <source>
        <strain evidence="2 3">PP31</strain>
    </source>
</reference>
<dbReference type="OrthoDB" id="5420148at2"/>
<sequence length="118" mass="13528">MNEAEQINFTVDRGNLYREESITDLKVASIRKMVPVTENGEEDPSRTPMFLGHTQIITPQGPLPLQARLMANNLQEAMDAFPGAMEQEMAKMIEQIRKMQEEEQKKQRDDSRIIVPGR</sequence>
<protein>
    <recommendedName>
        <fullName evidence="4">Cytoplasmic protein</fullName>
    </recommendedName>
</protein>